<evidence type="ECO:0000313" key="1">
    <source>
        <dbReference type="EMBL" id="KAF3561804.1"/>
    </source>
</evidence>
<organism evidence="1 2">
    <name type="scientific">Brassica cretica</name>
    <name type="common">Mustard</name>
    <dbReference type="NCBI Taxonomy" id="69181"/>
    <lineage>
        <taxon>Eukaryota</taxon>
        <taxon>Viridiplantae</taxon>
        <taxon>Streptophyta</taxon>
        <taxon>Embryophyta</taxon>
        <taxon>Tracheophyta</taxon>
        <taxon>Spermatophyta</taxon>
        <taxon>Magnoliopsida</taxon>
        <taxon>eudicotyledons</taxon>
        <taxon>Gunneridae</taxon>
        <taxon>Pentapetalae</taxon>
        <taxon>rosids</taxon>
        <taxon>malvids</taxon>
        <taxon>Brassicales</taxon>
        <taxon>Brassicaceae</taxon>
        <taxon>Brassiceae</taxon>
        <taxon>Brassica</taxon>
    </lineage>
</organism>
<proteinExistence type="predicted"/>
<gene>
    <name evidence="1" type="ORF">DY000_02014991</name>
</gene>
<sequence length="206" mass="23583">MNILPAARDGRIVQSNWFYLLMFPLSSSLKARQEMSRQPFQGRPRGPRMLRGCSGESLPLSSLLLLLLVLLERLFLKVLLRDFLRGLTLGVPGKYGGIGLRLLPIPLPRLHRLAGSRLYRLTDRRTGGSPNWSVRAIRRRVSTQQAHILVYEGTQVRKVQHFFVPTLPCVLLPNRDFLGNKLRRFPFVGVQEPDTPKIRERITQPD</sequence>
<name>A0ABQ7CQZ7_BRACR</name>
<comment type="caution">
    <text evidence="1">The sequence shown here is derived from an EMBL/GenBank/DDBJ whole genome shotgun (WGS) entry which is preliminary data.</text>
</comment>
<protein>
    <submittedName>
        <fullName evidence="1">Uncharacterized protein</fullName>
    </submittedName>
</protein>
<dbReference type="EMBL" id="QGKV02000759">
    <property type="protein sequence ID" value="KAF3561804.1"/>
    <property type="molecule type" value="Genomic_DNA"/>
</dbReference>
<reference evidence="1 2" key="1">
    <citation type="journal article" date="2020" name="BMC Genomics">
        <title>Intraspecific diversification of the crop wild relative Brassica cretica Lam. using demographic model selection.</title>
        <authorList>
            <person name="Kioukis A."/>
            <person name="Michalopoulou V.A."/>
            <person name="Briers L."/>
            <person name="Pirintsos S."/>
            <person name="Studholme D.J."/>
            <person name="Pavlidis P."/>
            <person name="Sarris P.F."/>
        </authorList>
    </citation>
    <scope>NUCLEOTIDE SEQUENCE [LARGE SCALE GENOMIC DNA]</scope>
    <source>
        <strain evidence="2">cv. PFS-1207/04</strain>
    </source>
</reference>
<dbReference type="Proteomes" id="UP000266723">
    <property type="component" value="Unassembled WGS sequence"/>
</dbReference>
<keyword evidence="2" id="KW-1185">Reference proteome</keyword>
<accession>A0ABQ7CQZ7</accession>
<evidence type="ECO:0000313" key="2">
    <source>
        <dbReference type="Proteomes" id="UP000266723"/>
    </source>
</evidence>